<organism evidence="3 4">
    <name type="scientific">Anguilla anguilla</name>
    <name type="common">European freshwater eel</name>
    <name type="synonym">Muraena anguilla</name>
    <dbReference type="NCBI Taxonomy" id="7936"/>
    <lineage>
        <taxon>Eukaryota</taxon>
        <taxon>Metazoa</taxon>
        <taxon>Chordata</taxon>
        <taxon>Craniata</taxon>
        <taxon>Vertebrata</taxon>
        <taxon>Euteleostomi</taxon>
        <taxon>Actinopterygii</taxon>
        <taxon>Neopterygii</taxon>
        <taxon>Teleostei</taxon>
        <taxon>Anguilliformes</taxon>
        <taxon>Anguillidae</taxon>
        <taxon>Anguilla</taxon>
    </lineage>
</organism>
<evidence type="ECO:0008006" key="5">
    <source>
        <dbReference type="Google" id="ProtNLM"/>
    </source>
</evidence>
<evidence type="ECO:0000313" key="3">
    <source>
        <dbReference type="EMBL" id="KAG5833182.1"/>
    </source>
</evidence>
<feature type="compositionally biased region" description="Basic and acidic residues" evidence="2">
    <location>
        <begin position="713"/>
        <end position="728"/>
    </location>
</feature>
<comment type="caution">
    <text evidence="3">The sequence shown here is derived from an EMBL/GenBank/DDBJ whole genome shotgun (WGS) entry which is preliminary data.</text>
</comment>
<evidence type="ECO:0000256" key="1">
    <source>
        <dbReference type="SAM" id="Coils"/>
    </source>
</evidence>
<dbReference type="Proteomes" id="UP001044222">
    <property type="component" value="Chromosome 16"/>
</dbReference>
<dbReference type="GO" id="GO:0060287">
    <property type="term" value="P:epithelial cilium movement involved in determination of left/right asymmetry"/>
    <property type="evidence" value="ECO:0007669"/>
    <property type="project" value="TreeGrafter"/>
</dbReference>
<evidence type="ECO:0000313" key="4">
    <source>
        <dbReference type="Proteomes" id="UP001044222"/>
    </source>
</evidence>
<keyword evidence="1" id="KW-0175">Coiled coil</keyword>
<dbReference type="EMBL" id="JAFIRN010000016">
    <property type="protein sequence ID" value="KAG5833182.1"/>
    <property type="molecule type" value="Genomic_DNA"/>
</dbReference>
<feature type="compositionally biased region" description="Basic and acidic residues" evidence="2">
    <location>
        <begin position="773"/>
        <end position="782"/>
    </location>
</feature>
<sequence length="830" mass="94150">MKLEEQEKSRKEIQELRRDLERTYQLKSEALINREKNAIERLQKQQEIEEKEIYMQRQLVLKEIDAVRNREVDLRQRTEAFEKGCKLQQEKARAMEELLGRRELAVKTLEETYDQKLKNELTRYQLDLKEEYLQRTQKVAEDERRNKEEKVRLQKEAASVSAKAEEHRQACAELQRLQVALDTALAQVSLLTQQNELLKERLEAARDYPALKRERVELQAQLRLLKKTLEEAQEENHHLRTDLSKPSKEQLVLQTELRRVQNARRLDEEDFENQKQLLQVQLQTEAERCAQLKAQLAECEERTQRVTSHAEDVKMQLRQTQLALENEVLRCPKPSLVDRSVLDLAPDRLVPPDIYVDPAVLRSRAQDDPYGPGRRPQWARSASSDSDTELVAGAKARMHTGAGEGGGVSGGGVPQLPAEGAPRGGTRVRVTPQEPPPPSLLPGYGSSLPFEAQSPELGSSPPRRLSSTPLSIAKRLIRYAAEEDAQSSPVTFRGLSPERQLSPIPHSETGVAASSSTSLPGSPALKSTARGPIGSQKAQEVASSSGSSPSPPEKITLDDLTEPSQEARSVGRRAPPTFQSCPKTWRISLLKSQSVGGASRAWRSITPTSQREGRVSPTSPRVRSATPPETVGSPSVHQQELHQSPEEAGSGPHREEEEDEEMQWELERKRREEKRQQEREEAMERERRELDRLEQEKRLEEQRQEQEVVSGEGGERTDGEREELRQEQEVVSGEGGERTDGEREELRQEQEVVSEEGGERTEEEREELGVGPVEKRGQEDPLQKYMRMVMEGKSPKKEETEGSPEAEILSDEKDNSIAAFSHDDPDEDFW</sequence>
<accession>A0A9D3LMW5</accession>
<gene>
    <name evidence="3" type="ORF">ANANG_G00273160</name>
</gene>
<evidence type="ECO:0000256" key="2">
    <source>
        <dbReference type="SAM" id="MobiDB-lite"/>
    </source>
</evidence>
<dbReference type="GO" id="GO:0005576">
    <property type="term" value="C:extracellular region"/>
    <property type="evidence" value="ECO:0007669"/>
    <property type="project" value="GOC"/>
</dbReference>
<reference evidence="3" key="1">
    <citation type="submission" date="2021-01" db="EMBL/GenBank/DDBJ databases">
        <title>A chromosome-scale assembly of European eel, Anguilla anguilla.</title>
        <authorList>
            <person name="Henkel C."/>
            <person name="Jong-Raadsen S.A."/>
            <person name="Dufour S."/>
            <person name="Weltzien F.-A."/>
            <person name="Palstra A.P."/>
            <person name="Pelster B."/>
            <person name="Spaink H.P."/>
            <person name="Van Den Thillart G.E."/>
            <person name="Jansen H."/>
            <person name="Zahm M."/>
            <person name="Klopp C."/>
            <person name="Cedric C."/>
            <person name="Louis A."/>
            <person name="Berthelot C."/>
            <person name="Parey E."/>
            <person name="Roest Crollius H."/>
            <person name="Montfort J."/>
            <person name="Robinson-Rechavi M."/>
            <person name="Bucao C."/>
            <person name="Bouchez O."/>
            <person name="Gislard M."/>
            <person name="Lluch J."/>
            <person name="Milhes M."/>
            <person name="Lampietro C."/>
            <person name="Lopez Roques C."/>
            <person name="Donnadieu C."/>
            <person name="Braasch I."/>
            <person name="Desvignes T."/>
            <person name="Postlethwait J."/>
            <person name="Bobe J."/>
            <person name="Guiguen Y."/>
            <person name="Dirks R."/>
        </authorList>
    </citation>
    <scope>NUCLEOTIDE SEQUENCE</scope>
    <source>
        <strain evidence="3">Tag_6206</strain>
        <tissue evidence="3">Liver</tissue>
    </source>
</reference>
<feature type="region of interest" description="Disordered" evidence="2">
    <location>
        <begin position="482"/>
        <end position="830"/>
    </location>
</feature>
<feature type="coiled-coil region" evidence="1">
    <location>
        <begin position="137"/>
        <end position="242"/>
    </location>
</feature>
<feature type="coiled-coil region" evidence="1">
    <location>
        <begin position="3"/>
        <end position="52"/>
    </location>
</feature>
<feature type="compositionally biased region" description="Polar residues" evidence="2">
    <location>
        <begin position="605"/>
        <end position="621"/>
    </location>
</feature>
<proteinExistence type="predicted"/>
<dbReference type="GO" id="GO:0036064">
    <property type="term" value="C:ciliary basal body"/>
    <property type="evidence" value="ECO:0007669"/>
    <property type="project" value="TreeGrafter"/>
</dbReference>
<dbReference type="PANTHER" id="PTHR39063:SF1">
    <property type="entry name" value="OFD1 CENTRIOLE AND CENTRIOLAR SATELLITE PROTEIN"/>
    <property type="match status" value="1"/>
</dbReference>
<feature type="region of interest" description="Disordered" evidence="2">
    <location>
        <begin position="360"/>
        <end position="468"/>
    </location>
</feature>
<name>A0A9D3LMW5_ANGAN</name>
<feature type="compositionally biased region" description="Basic and acidic residues" evidence="2">
    <location>
        <begin position="665"/>
        <end position="706"/>
    </location>
</feature>
<feature type="compositionally biased region" description="Gly residues" evidence="2">
    <location>
        <begin position="402"/>
        <end position="413"/>
    </location>
</feature>
<feature type="compositionally biased region" description="Basic and acidic residues" evidence="2">
    <location>
        <begin position="735"/>
        <end position="750"/>
    </location>
</feature>
<dbReference type="GO" id="GO:0005813">
    <property type="term" value="C:centrosome"/>
    <property type="evidence" value="ECO:0007669"/>
    <property type="project" value="TreeGrafter"/>
</dbReference>
<protein>
    <recommendedName>
        <fullName evidence="5">Oral-facial-digital syndrome 1 protein</fullName>
    </recommendedName>
</protein>
<feature type="compositionally biased region" description="Low complexity" evidence="2">
    <location>
        <begin position="441"/>
        <end position="468"/>
    </location>
</feature>
<dbReference type="AlphaFoldDB" id="A0A9D3LMW5"/>
<dbReference type="InterPro" id="IPR055289">
    <property type="entry name" value="OFD1"/>
</dbReference>
<feature type="coiled-coil region" evidence="1">
    <location>
        <begin position="275"/>
        <end position="302"/>
    </location>
</feature>
<keyword evidence="4" id="KW-1185">Reference proteome</keyword>
<dbReference type="PANTHER" id="PTHR39063">
    <property type="entry name" value="ORAL-FACIAL-DIGITAL SYNDROME 1 PROTEIN HOMOLOG"/>
    <property type="match status" value="1"/>
</dbReference>